<proteinExistence type="inferred from homology"/>
<dbReference type="PROSITE" id="PS50096">
    <property type="entry name" value="IQ"/>
    <property type="match status" value="1"/>
</dbReference>
<dbReference type="SUPFAM" id="SSF48403">
    <property type="entry name" value="Ankyrin repeat"/>
    <property type="match status" value="1"/>
</dbReference>
<evidence type="ECO:0000313" key="6">
    <source>
        <dbReference type="EMBL" id="DBA02845.1"/>
    </source>
</evidence>
<feature type="repeat" description="ANK" evidence="3">
    <location>
        <begin position="895"/>
        <end position="924"/>
    </location>
</feature>
<reference evidence="6" key="1">
    <citation type="submission" date="2022-11" db="EMBL/GenBank/DDBJ databases">
        <authorList>
            <person name="Morgan W.R."/>
            <person name="Tartar A."/>
        </authorList>
    </citation>
    <scope>NUCLEOTIDE SEQUENCE</scope>
    <source>
        <strain evidence="6">ARSEF 373</strain>
    </source>
</reference>
<feature type="repeat" description="ANK" evidence="3">
    <location>
        <begin position="857"/>
        <end position="889"/>
    </location>
</feature>
<sequence length="1052" mass="115891">MEHDEGVTPINADWEQRFDQESGNYYFFNTRTGESSWHLPDLAASSTSTDDSANWVETEDKHGVACFINTVTQELWYPDNATEAAHADAAMAPSPTVPAKAPSTAEQMERLNRLLSGEIDDDNDAEGDAAIGADVAPDAAAPDATASAPVLDNEGHAMVEMEINPDMPWIMLIHEADGTPYYYNQVTYECVWDAPAEFLAYHQLDMNAYVEAAAADSSATEVAVEQTTTQVPEITAMTPEFHERVKLAVETATKTPLGTGRLMLVRTPTEKLVSGRRAGESASPTSRRPAENESEDDNSTRRDKVDGGAIQLSDKEQSSIVEATELQRRLITEQAALTIQCCVRCFVARRRVARRRILVQGRKAQAAVATAQARAAAETRLEDSQATARVAAEVAADAVAQPAARMVDEAQPSPETFQQILSEPSALLAAGIEEKAELVTILTSGREMAPAESPGLKTATTPILDGEGAVAVEDAADKEELAVVDPPLVSIEDAAAATNQDSQVEDTATAEATAQEVSATTAQSSNINASELAPTPRSTPIEETHSKEEPRQPASSKPVPAALMIPRLLPQAKTRPKNRSAKPAAAADGGIKRKSVESLLAAYHEHREKLKGTSEADKAAVRQRMQAAQARERHAWAAQVADWQRVYNESSLQFHQDRSNAIAHRERELIHREQTRHAITTERQQVEDNHLRAQHTSIWAAVEQSRRGHRASTAAIWHEKLHNEVVRAGDHELLTNDLMHERLRAVHDRVDHLHDQHERLAHALEKIELFLVSDDLHLGSHKKALQAKYASKQRVLLQEMLARLHYWQQQSLAFDDSPHAAADVNGSTYWTRVRHHFAKLELAELQKRALDDFRYSDGDSLLHKAVWNGCVDQVQLLLSLGMSVNMVDNSACLWTPLHEAARAGDVEIAALLVQHGAQLDAVDSSGDSPLHVACRGGWTPIVRLLITAAEYDSHDDAEREAQEGIALAEASNNNNDTNNGDASHAGANERKHAQLHASLREYFHLRNYKQHRAMELAKLPSLVEYLHGEQHPSCLLMFVRVGNDRCRFDWDW</sequence>
<dbReference type="Gene3D" id="1.25.40.20">
    <property type="entry name" value="Ankyrin repeat-containing domain"/>
    <property type="match status" value="1"/>
</dbReference>
<evidence type="ECO:0000313" key="7">
    <source>
        <dbReference type="Proteomes" id="UP001146120"/>
    </source>
</evidence>
<evidence type="ECO:0000256" key="4">
    <source>
        <dbReference type="SAM" id="MobiDB-lite"/>
    </source>
</evidence>
<dbReference type="InterPro" id="IPR036020">
    <property type="entry name" value="WW_dom_sf"/>
</dbReference>
<organism evidence="6 7">
    <name type="scientific">Lagenidium giganteum</name>
    <dbReference type="NCBI Taxonomy" id="4803"/>
    <lineage>
        <taxon>Eukaryota</taxon>
        <taxon>Sar</taxon>
        <taxon>Stramenopiles</taxon>
        <taxon>Oomycota</taxon>
        <taxon>Peronosporomycetes</taxon>
        <taxon>Pythiales</taxon>
        <taxon>Pythiaceae</taxon>
    </lineage>
</organism>
<dbReference type="Proteomes" id="UP001146120">
    <property type="component" value="Unassembled WGS sequence"/>
</dbReference>
<dbReference type="PROSITE" id="PS50297">
    <property type="entry name" value="ANK_REP_REGION"/>
    <property type="match status" value="3"/>
</dbReference>
<reference evidence="6" key="2">
    <citation type="journal article" date="2023" name="Microbiol Resour">
        <title>Decontamination and Annotation of the Draft Genome Sequence of the Oomycete Lagenidium giganteum ARSEF 373.</title>
        <authorList>
            <person name="Morgan W.R."/>
            <person name="Tartar A."/>
        </authorList>
    </citation>
    <scope>NUCLEOTIDE SEQUENCE</scope>
    <source>
        <strain evidence="6">ARSEF 373</strain>
    </source>
</reference>
<dbReference type="GO" id="GO:0007021">
    <property type="term" value="P:tubulin complex assembly"/>
    <property type="evidence" value="ECO:0007669"/>
    <property type="project" value="TreeGrafter"/>
</dbReference>
<feature type="repeat" description="ANK" evidence="3">
    <location>
        <begin position="925"/>
        <end position="946"/>
    </location>
</feature>
<dbReference type="CDD" id="cd00201">
    <property type="entry name" value="WW"/>
    <property type="match status" value="2"/>
</dbReference>
<feature type="compositionally biased region" description="Low complexity" evidence="4">
    <location>
        <begin position="505"/>
        <end position="525"/>
    </location>
</feature>
<dbReference type="GO" id="GO:0015631">
    <property type="term" value="F:tubulin binding"/>
    <property type="evidence" value="ECO:0007669"/>
    <property type="project" value="TreeGrafter"/>
</dbReference>
<protein>
    <recommendedName>
        <fullName evidence="5">WW domain-containing protein</fullName>
    </recommendedName>
</protein>
<comment type="similarity">
    <text evidence="1">Belongs to the prefoldin subunit alpha family.</text>
</comment>
<evidence type="ECO:0000259" key="5">
    <source>
        <dbReference type="PROSITE" id="PS50020"/>
    </source>
</evidence>
<dbReference type="SUPFAM" id="SSF51045">
    <property type="entry name" value="WW domain"/>
    <property type="match status" value="2"/>
</dbReference>
<dbReference type="GO" id="GO:0005737">
    <property type="term" value="C:cytoplasm"/>
    <property type="evidence" value="ECO:0007669"/>
    <property type="project" value="TreeGrafter"/>
</dbReference>
<feature type="compositionally biased region" description="Basic and acidic residues" evidence="4">
    <location>
        <begin position="540"/>
        <end position="551"/>
    </location>
</feature>
<name>A0AAV2ZAD1_9STRA</name>
<keyword evidence="2" id="KW-0143">Chaperone</keyword>
<dbReference type="Pfam" id="PF12796">
    <property type="entry name" value="Ank_2"/>
    <property type="match status" value="1"/>
</dbReference>
<accession>A0AAV2ZAD1</accession>
<comment type="caution">
    <text evidence="6">The sequence shown here is derived from an EMBL/GenBank/DDBJ whole genome shotgun (WGS) entry which is preliminary data.</text>
</comment>
<dbReference type="InterPro" id="IPR001202">
    <property type="entry name" value="WW_dom"/>
</dbReference>
<dbReference type="PANTHER" id="PTHR12409">
    <property type="entry name" value="PREFOLDIN SUBUNIT 3"/>
    <property type="match status" value="1"/>
</dbReference>
<evidence type="ECO:0000256" key="3">
    <source>
        <dbReference type="PROSITE-ProRule" id="PRU00023"/>
    </source>
</evidence>
<dbReference type="InterPro" id="IPR036770">
    <property type="entry name" value="Ankyrin_rpt-contain_sf"/>
</dbReference>
<dbReference type="PANTHER" id="PTHR12409:SF0">
    <property type="entry name" value="PREFOLDIN SUBUNIT 3"/>
    <property type="match status" value="1"/>
</dbReference>
<gene>
    <name evidence="6" type="ORF">N0F65_006635</name>
</gene>
<dbReference type="GO" id="GO:0006457">
    <property type="term" value="P:protein folding"/>
    <property type="evidence" value="ECO:0007669"/>
    <property type="project" value="InterPro"/>
</dbReference>
<dbReference type="EMBL" id="DAKRPA010000026">
    <property type="protein sequence ID" value="DBA02845.1"/>
    <property type="molecule type" value="Genomic_DNA"/>
</dbReference>
<feature type="region of interest" description="Disordered" evidence="4">
    <location>
        <begin position="271"/>
        <end position="313"/>
    </location>
</feature>
<dbReference type="GO" id="GO:0016272">
    <property type="term" value="C:prefoldin complex"/>
    <property type="evidence" value="ECO:0007669"/>
    <property type="project" value="InterPro"/>
</dbReference>
<evidence type="ECO:0000256" key="1">
    <source>
        <dbReference type="ARBA" id="ARBA00010048"/>
    </source>
</evidence>
<dbReference type="AlphaFoldDB" id="A0AAV2ZAD1"/>
<dbReference type="Gene3D" id="2.20.70.10">
    <property type="match status" value="2"/>
</dbReference>
<dbReference type="Pfam" id="PF00397">
    <property type="entry name" value="WW"/>
    <property type="match status" value="1"/>
</dbReference>
<dbReference type="SMART" id="SM00456">
    <property type="entry name" value="WW"/>
    <property type="match status" value="2"/>
</dbReference>
<feature type="region of interest" description="Disordered" evidence="4">
    <location>
        <begin position="497"/>
        <end position="589"/>
    </location>
</feature>
<keyword evidence="3" id="KW-0040">ANK repeat</keyword>
<dbReference type="InterPro" id="IPR002110">
    <property type="entry name" value="Ankyrin_rpt"/>
</dbReference>
<dbReference type="PROSITE" id="PS50088">
    <property type="entry name" value="ANK_REPEAT"/>
    <property type="match status" value="3"/>
</dbReference>
<dbReference type="GO" id="GO:0007017">
    <property type="term" value="P:microtubule-based process"/>
    <property type="evidence" value="ECO:0007669"/>
    <property type="project" value="TreeGrafter"/>
</dbReference>
<dbReference type="PROSITE" id="PS50020">
    <property type="entry name" value="WW_DOMAIN_2"/>
    <property type="match status" value="1"/>
</dbReference>
<keyword evidence="7" id="KW-1185">Reference proteome</keyword>
<dbReference type="InterPro" id="IPR016655">
    <property type="entry name" value="PFD3"/>
</dbReference>
<feature type="domain" description="WW" evidence="5">
    <location>
        <begin position="8"/>
        <end position="42"/>
    </location>
</feature>
<evidence type="ECO:0000256" key="2">
    <source>
        <dbReference type="ARBA" id="ARBA00023186"/>
    </source>
</evidence>
<dbReference type="PROSITE" id="PS01159">
    <property type="entry name" value="WW_DOMAIN_1"/>
    <property type="match status" value="1"/>
</dbReference>
<dbReference type="SMART" id="SM00248">
    <property type="entry name" value="ANK"/>
    <property type="match status" value="3"/>
</dbReference>